<dbReference type="OrthoDB" id="5890932at2759"/>
<keyword evidence="2" id="KW-1185">Reference proteome</keyword>
<name>A0A8T0A2V0_9BILA</name>
<reference evidence="1" key="1">
    <citation type="journal article" date="2020" name="Ecol. Evol.">
        <title>Genome structure and content of the rice root-knot nematode (Meloidogyne graminicola).</title>
        <authorList>
            <person name="Phan N.T."/>
            <person name="Danchin E.G.J."/>
            <person name="Klopp C."/>
            <person name="Perfus-Barbeoch L."/>
            <person name="Kozlowski D.K."/>
            <person name="Koutsovoulos G.D."/>
            <person name="Lopez-Roques C."/>
            <person name="Bouchez O."/>
            <person name="Zahm M."/>
            <person name="Besnard G."/>
            <person name="Bellafiore S."/>
        </authorList>
    </citation>
    <scope>NUCLEOTIDE SEQUENCE</scope>
    <source>
        <strain evidence="1">VN-18</strain>
    </source>
</reference>
<sequence>MELLEKIANKIEGNNKERPITRNTIKAHPIDSTKIPSQTREVIHKLENYVEKVEKPLTLNTMKAHPLNISTMYQQEYRSYNGKPDNLNDKWHLFKEFFRKTEMK</sequence>
<gene>
    <name evidence="1" type="ORF">Mgra_00000666</name>
</gene>
<organism evidence="1 2">
    <name type="scientific">Meloidogyne graminicola</name>
    <dbReference type="NCBI Taxonomy" id="189291"/>
    <lineage>
        <taxon>Eukaryota</taxon>
        <taxon>Metazoa</taxon>
        <taxon>Ecdysozoa</taxon>
        <taxon>Nematoda</taxon>
        <taxon>Chromadorea</taxon>
        <taxon>Rhabditida</taxon>
        <taxon>Tylenchina</taxon>
        <taxon>Tylenchomorpha</taxon>
        <taxon>Tylenchoidea</taxon>
        <taxon>Meloidogynidae</taxon>
        <taxon>Meloidogyninae</taxon>
        <taxon>Meloidogyne</taxon>
    </lineage>
</organism>
<evidence type="ECO:0000313" key="2">
    <source>
        <dbReference type="Proteomes" id="UP000605970"/>
    </source>
</evidence>
<evidence type="ECO:0000313" key="1">
    <source>
        <dbReference type="EMBL" id="KAF7639745.1"/>
    </source>
</evidence>
<accession>A0A8T0A2V0</accession>
<protein>
    <submittedName>
        <fullName evidence="1">Uncharacterized protein</fullName>
    </submittedName>
</protein>
<proteinExistence type="predicted"/>
<dbReference type="Proteomes" id="UP000605970">
    <property type="component" value="Unassembled WGS sequence"/>
</dbReference>
<comment type="caution">
    <text evidence="1">The sequence shown here is derived from an EMBL/GenBank/DDBJ whole genome shotgun (WGS) entry which is preliminary data.</text>
</comment>
<dbReference type="AlphaFoldDB" id="A0A8T0A2V0"/>
<dbReference type="EMBL" id="JABEBT010000003">
    <property type="protein sequence ID" value="KAF7639745.1"/>
    <property type="molecule type" value="Genomic_DNA"/>
</dbReference>